<feature type="domain" description="Tyr recombinase" evidence="2">
    <location>
        <begin position="23"/>
        <end position="58"/>
    </location>
</feature>
<sequence>MSVPDCNNATAQLCRLYRSRYSRHTAAMELLQAGVDPFNIALWMGHESLQTTQMYLDASLELKEKILANVGPHDGKPVRYRPDSKLATFLKGL</sequence>
<dbReference type="GO" id="GO:0006310">
    <property type="term" value="P:DNA recombination"/>
    <property type="evidence" value="ECO:0007669"/>
    <property type="project" value="UniProtKB-KW"/>
</dbReference>
<keyword evidence="1" id="KW-0233">DNA recombination</keyword>
<name>A0A4P7LJD9_9BURK</name>
<dbReference type="KEGG" id="cox:E0W60_35200"/>
<dbReference type="AlphaFoldDB" id="A0A4P7LJD9"/>
<dbReference type="GO" id="GO:0003677">
    <property type="term" value="F:DNA binding"/>
    <property type="evidence" value="ECO:0007669"/>
    <property type="project" value="InterPro"/>
</dbReference>
<dbReference type="GO" id="GO:0015074">
    <property type="term" value="P:DNA integration"/>
    <property type="evidence" value="ECO:0007669"/>
    <property type="project" value="InterPro"/>
</dbReference>
<dbReference type="Gene3D" id="1.10.443.10">
    <property type="entry name" value="Intergrase catalytic core"/>
    <property type="match status" value="1"/>
</dbReference>
<protein>
    <submittedName>
        <fullName evidence="3">Integrase</fullName>
    </submittedName>
</protein>
<evidence type="ECO:0000313" key="3">
    <source>
        <dbReference type="EMBL" id="QBY56280.1"/>
    </source>
</evidence>
<reference evidence="3 4" key="1">
    <citation type="submission" date="2019-03" db="EMBL/GenBank/DDBJ databases">
        <title>Efficiently degradation of phenoxyalkanoic acid herbicides by Cupriavidus oxalaticus strain X32.</title>
        <authorList>
            <person name="Sheng X."/>
        </authorList>
    </citation>
    <scope>NUCLEOTIDE SEQUENCE [LARGE SCALE GENOMIC DNA]</scope>
    <source>
        <strain evidence="3 4">X32</strain>
        <plasmid evidence="3 4">unnamed4</plasmid>
    </source>
</reference>
<dbReference type="InterPro" id="IPR002104">
    <property type="entry name" value="Integrase_catalytic"/>
</dbReference>
<dbReference type="SUPFAM" id="SSF56349">
    <property type="entry name" value="DNA breaking-rejoining enzymes"/>
    <property type="match status" value="1"/>
</dbReference>
<geneLocation type="plasmid" evidence="3">
    <name>unnamed4</name>
</geneLocation>
<dbReference type="EMBL" id="CP038639">
    <property type="protein sequence ID" value="QBY56280.1"/>
    <property type="molecule type" value="Genomic_DNA"/>
</dbReference>
<dbReference type="InterPro" id="IPR013762">
    <property type="entry name" value="Integrase-like_cat_sf"/>
</dbReference>
<evidence type="ECO:0000313" key="4">
    <source>
        <dbReference type="Proteomes" id="UP000295294"/>
    </source>
</evidence>
<dbReference type="InterPro" id="IPR011010">
    <property type="entry name" value="DNA_brk_join_enz"/>
</dbReference>
<organism evidence="3 4">
    <name type="scientific">Cupriavidus oxalaticus</name>
    <dbReference type="NCBI Taxonomy" id="96344"/>
    <lineage>
        <taxon>Bacteria</taxon>
        <taxon>Pseudomonadati</taxon>
        <taxon>Pseudomonadota</taxon>
        <taxon>Betaproteobacteria</taxon>
        <taxon>Burkholderiales</taxon>
        <taxon>Burkholderiaceae</taxon>
        <taxon>Cupriavidus</taxon>
    </lineage>
</organism>
<keyword evidence="3" id="KW-0614">Plasmid</keyword>
<evidence type="ECO:0000259" key="2">
    <source>
        <dbReference type="Pfam" id="PF00589"/>
    </source>
</evidence>
<dbReference type="OrthoDB" id="5415821at2"/>
<dbReference type="Pfam" id="PF00589">
    <property type="entry name" value="Phage_integrase"/>
    <property type="match status" value="1"/>
</dbReference>
<dbReference type="Proteomes" id="UP000295294">
    <property type="component" value="Plasmid unnamed4"/>
</dbReference>
<gene>
    <name evidence="3" type="ORF">E0W60_35200</name>
</gene>
<evidence type="ECO:0000256" key="1">
    <source>
        <dbReference type="ARBA" id="ARBA00023172"/>
    </source>
</evidence>
<accession>A0A4P7LJD9</accession>
<proteinExistence type="predicted"/>